<dbReference type="GO" id="GO:0003700">
    <property type="term" value="F:DNA-binding transcription factor activity"/>
    <property type="evidence" value="ECO:0007669"/>
    <property type="project" value="TreeGrafter"/>
</dbReference>
<keyword evidence="2 4" id="KW-0238">DNA-binding</keyword>
<evidence type="ECO:0000313" key="6">
    <source>
        <dbReference type="EMBL" id="NYD75186.1"/>
    </source>
</evidence>
<evidence type="ECO:0000259" key="5">
    <source>
        <dbReference type="PROSITE" id="PS50977"/>
    </source>
</evidence>
<dbReference type="Pfam" id="PF00440">
    <property type="entry name" value="TetR_N"/>
    <property type="match status" value="1"/>
</dbReference>
<keyword evidence="1" id="KW-0805">Transcription regulation</keyword>
<dbReference type="InterPro" id="IPR023772">
    <property type="entry name" value="DNA-bd_HTH_TetR-type_CS"/>
</dbReference>
<dbReference type="InterPro" id="IPR001647">
    <property type="entry name" value="HTH_TetR"/>
</dbReference>
<protein>
    <submittedName>
        <fullName evidence="6">AcrR family transcriptional regulator</fullName>
    </submittedName>
</protein>
<dbReference type="GO" id="GO:0000976">
    <property type="term" value="F:transcription cis-regulatory region binding"/>
    <property type="evidence" value="ECO:0007669"/>
    <property type="project" value="TreeGrafter"/>
</dbReference>
<reference evidence="6 7" key="1">
    <citation type="submission" date="2020-07" db="EMBL/GenBank/DDBJ databases">
        <title>Sequencing the genomes of 1000 actinobacteria strains.</title>
        <authorList>
            <person name="Klenk H.-P."/>
        </authorList>
    </citation>
    <scope>NUCLEOTIDE SEQUENCE [LARGE SCALE GENOMIC DNA]</scope>
    <source>
        <strain evidence="6 7">DSM 23871</strain>
    </source>
</reference>
<organism evidence="6 7">
    <name type="scientific">Leifsonia soli</name>
    <dbReference type="NCBI Taxonomy" id="582665"/>
    <lineage>
        <taxon>Bacteria</taxon>
        <taxon>Bacillati</taxon>
        <taxon>Actinomycetota</taxon>
        <taxon>Actinomycetes</taxon>
        <taxon>Micrococcales</taxon>
        <taxon>Microbacteriaceae</taxon>
        <taxon>Leifsonia</taxon>
    </lineage>
</organism>
<proteinExistence type="predicted"/>
<dbReference type="RefSeq" id="WP_179457194.1">
    <property type="nucleotide sequence ID" value="NZ_JACCBJ010000001.1"/>
</dbReference>
<dbReference type="InterPro" id="IPR050109">
    <property type="entry name" value="HTH-type_TetR-like_transc_reg"/>
</dbReference>
<evidence type="ECO:0000313" key="7">
    <source>
        <dbReference type="Proteomes" id="UP000589620"/>
    </source>
</evidence>
<dbReference type="SUPFAM" id="SSF46689">
    <property type="entry name" value="Homeodomain-like"/>
    <property type="match status" value="1"/>
</dbReference>
<sequence length="187" mass="19733">MGRWEPDARGRLGRAALELYLDPGYEQTTVADIAARAGVTERTFFRHFADKREVLFAGSAAFQETVLDAIAAQPDGSTAFAVAAAGMDAAAAFIAGNPDPTFARRRAAVIAANASLQERELLKLATVASASATALTARGFEPEEAAIAAEAAMAAFRLAFERWIASDGGLDLRELLAEGVARFRSLA</sequence>
<evidence type="ECO:0000256" key="3">
    <source>
        <dbReference type="ARBA" id="ARBA00023163"/>
    </source>
</evidence>
<dbReference type="InterPro" id="IPR009057">
    <property type="entry name" value="Homeodomain-like_sf"/>
</dbReference>
<evidence type="ECO:0000256" key="1">
    <source>
        <dbReference type="ARBA" id="ARBA00023015"/>
    </source>
</evidence>
<feature type="domain" description="HTH tetR-type" evidence="5">
    <location>
        <begin position="6"/>
        <end position="66"/>
    </location>
</feature>
<accession>A0A852T0W0</accession>
<dbReference type="PRINTS" id="PR00455">
    <property type="entry name" value="HTHTETR"/>
</dbReference>
<keyword evidence="3" id="KW-0804">Transcription</keyword>
<dbReference type="PROSITE" id="PS01081">
    <property type="entry name" value="HTH_TETR_1"/>
    <property type="match status" value="1"/>
</dbReference>
<gene>
    <name evidence="6" type="ORF">BJ963_002705</name>
</gene>
<comment type="caution">
    <text evidence="6">The sequence shown here is derived from an EMBL/GenBank/DDBJ whole genome shotgun (WGS) entry which is preliminary data.</text>
</comment>
<dbReference type="EMBL" id="JACCBJ010000001">
    <property type="protein sequence ID" value="NYD75186.1"/>
    <property type="molecule type" value="Genomic_DNA"/>
</dbReference>
<feature type="DNA-binding region" description="H-T-H motif" evidence="4">
    <location>
        <begin position="29"/>
        <end position="48"/>
    </location>
</feature>
<dbReference type="Proteomes" id="UP000589620">
    <property type="component" value="Unassembled WGS sequence"/>
</dbReference>
<keyword evidence="7" id="KW-1185">Reference proteome</keyword>
<dbReference type="PANTHER" id="PTHR30055:SF238">
    <property type="entry name" value="MYCOFACTOCIN BIOSYNTHESIS TRANSCRIPTIONAL REGULATOR MFTR-RELATED"/>
    <property type="match status" value="1"/>
</dbReference>
<dbReference type="PANTHER" id="PTHR30055">
    <property type="entry name" value="HTH-TYPE TRANSCRIPTIONAL REGULATOR RUTR"/>
    <property type="match status" value="1"/>
</dbReference>
<evidence type="ECO:0000256" key="4">
    <source>
        <dbReference type="PROSITE-ProRule" id="PRU00335"/>
    </source>
</evidence>
<dbReference type="PROSITE" id="PS50977">
    <property type="entry name" value="HTH_TETR_2"/>
    <property type="match status" value="1"/>
</dbReference>
<evidence type="ECO:0000256" key="2">
    <source>
        <dbReference type="ARBA" id="ARBA00023125"/>
    </source>
</evidence>
<name>A0A852T0W0_9MICO</name>
<dbReference type="AlphaFoldDB" id="A0A852T0W0"/>
<dbReference type="Gene3D" id="1.10.357.10">
    <property type="entry name" value="Tetracycline Repressor, domain 2"/>
    <property type="match status" value="1"/>
</dbReference>